<dbReference type="PANTHER" id="PTHR34023">
    <property type="entry name" value="RNASE H DOMAIN-CONTAINING PROTEIN"/>
    <property type="match status" value="1"/>
</dbReference>
<gene>
    <name evidence="2" type="ORF">L195_g055513</name>
</gene>
<dbReference type="Proteomes" id="UP000236291">
    <property type="component" value="Unassembled WGS sequence"/>
</dbReference>
<protein>
    <recommendedName>
        <fullName evidence="1">RNase H type-1 domain-containing protein</fullName>
    </recommendedName>
</protein>
<dbReference type="GO" id="GO:0003676">
    <property type="term" value="F:nucleic acid binding"/>
    <property type="evidence" value="ECO:0007669"/>
    <property type="project" value="InterPro"/>
</dbReference>
<dbReference type="GO" id="GO:0004523">
    <property type="term" value="F:RNA-DNA hybrid ribonuclease activity"/>
    <property type="evidence" value="ECO:0007669"/>
    <property type="project" value="InterPro"/>
</dbReference>
<proteinExistence type="predicted"/>
<accession>A0A2K3KLW5</accession>
<evidence type="ECO:0000313" key="3">
    <source>
        <dbReference type="Proteomes" id="UP000236291"/>
    </source>
</evidence>
<dbReference type="PANTHER" id="PTHR34023:SF5">
    <property type="entry name" value="RNASE H TYPE-1 DOMAIN-CONTAINING PROTEIN"/>
    <property type="match status" value="1"/>
</dbReference>
<organism evidence="2 3">
    <name type="scientific">Trifolium pratense</name>
    <name type="common">Red clover</name>
    <dbReference type="NCBI Taxonomy" id="57577"/>
    <lineage>
        <taxon>Eukaryota</taxon>
        <taxon>Viridiplantae</taxon>
        <taxon>Streptophyta</taxon>
        <taxon>Embryophyta</taxon>
        <taxon>Tracheophyta</taxon>
        <taxon>Spermatophyta</taxon>
        <taxon>Magnoliopsida</taxon>
        <taxon>eudicotyledons</taxon>
        <taxon>Gunneridae</taxon>
        <taxon>Pentapetalae</taxon>
        <taxon>rosids</taxon>
        <taxon>fabids</taxon>
        <taxon>Fabales</taxon>
        <taxon>Fabaceae</taxon>
        <taxon>Papilionoideae</taxon>
        <taxon>50 kb inversion clade</taxon>
        <taxon>NPAAA clade</taxon>
        <taxon>Hologalegina</taxon>
        <taxon>IRL clade</taxon>
        <taxon>Trifolieae</taxon>
        <taxon>Trifolium</taxon>
    </lineage>
</organism>
<dbReference type="AlphaFoldDB" id="A0A2K3KLW5"/>
<feature type="domain" description="RNase H type-1" evidence="1">
    <location>
        <begin position="1"/>
        <end position="51"/>
    </location>
</feature>
<reference evidence="2 3" key="1">
    <citation type="journal article" date="2014" name="Am. J. Bot.">
        <title>Genome assembly and annotation for red clover (Trifolium pratense; Fabaceae).</title>
        <authorList>
            <person name="Istvanek J."/>
            <person name="Jaros M."/>
            <person name="Krenek A."/>
            <person name="Repkova J."/>
        </authorList>
    </citation>
    <scope>NUCLEOTIDE SEQUENCE [LARGE SCALE GENOMIC DNA]</scope>
    <source>
        <strain evidence="3">cv. Tatra</strain>
        <tissue evidence="2">Young leaves</tissue>
    </source>
</reference>
<dbReference type="InterPro" id="IPR002156">
    <property type="entry name" value="RNaseH_domain"/>
</dbReference>
<name>A0A2K3KLW5_TRIPR</name>
<sequence length="66" mass="7261">IINLIREGVSTHHRFANEVYNIQQLLARDCDVVVDHTFRKGNACANVLAKMGALSNSPLVTISTPK</sequence>
<feature type="non-terminal residue" evidence="2">
    <location>
        <position position="1"/>
    </location>
</feature>
<dbReference type="Pfam" id="PF13456">
    <property type="entry name" value="RVT_3"/>
    <property type="match status" value="1"/>
</dbReference>
<dbReference type="EMBL" id="ASHM01101393">
    <property type="protein sequence ID" value="PNX67223.1"/>
    <property type="molecule type" value="Genomic_DNA"/>
</dbReference>
<evidence type="ECO:0000259" key="1">
    <source>
        <dbReference type="Pfam" id="PF13456"/>
    </source>
</evidence>
<evidence type="ECO:0000313" key="2">
    <source>
        <dbReference type="EMBL" id="PNX67223.1"/>
    </source>
</evidence>
<reference evidence="2 3" key="2">
    <citation type="journal article" date="2017" name="Front. Plant Sci.">
        <title>Gene Classification and Mining of Molecular Markers Useful in Red Clover (Trifolium pratense) Breeding.</title>
        <authorList>
            <person name="Istvanek J."/>
            <person name="Dluhosova J."/>
            <person name="Dluhos P."/>
            <person name="Patkova L."/>
            <person name="Nedelnik J."/>
            <person name="Repkova J."/>
        </authorList>
    </citation>
    <scope>NUCLEOTIDE SEQUENCE [LARGE SCALE GENOMIC DNA]</scope>
    <source>
        <strain evidence="3">cv. Tatra</strain>
        <tissue evidence="2">Young leaves</tissue>
    </source>
</reference>
<comment type="caution">
    <text evidence="2">The sequence shown here is derived from an EMBL/GenBank/DDBJ whole genome shotgun (WGS) entry which is preliminary data.</text>
</comment>